<keyword evidence="2" id="KW-1185">Reference proteome</keyword>
<organism evidence="1 2">
    <name type="scientific">Camellia sinensis</name>
    <name type="common">Tea plant</name>
    <name type="synonym">Thea sinensis</name>
    <dbReference type="NCBI Taxonomy" id="4442"/>
    <lineage>
        <taxon>Eukaryota</taxon>
        <taxon>Viridiplantae</taxon>
        <taxon>Streptophyta</taxon>
        <taxon>Embryophyta</taxon>
        <taxon>Tracheophyta</taxon>
        <taxon>Spermatophyta</taxon>
        <taxon>Magnoliopsida</taxon>
        <taxon>eudicotyledons</taxon>
        <taxon>Gunneridae</taxon>
        <taxon>Pentapetalae</taxon>
        <taxon>asterids</taxon>
        <taxon>Ericales</taxon>
        <taxon>Theaceae</taxon>
        <taxon>Camellia</taxon>
    </lineage>
</organism>
<comment type="caution">
    <text evidence="1">The sequence shown here is derived from an EMBL/GenBank/DDBJ whole genome shotgun (WGS) entry which is preliminary data.</text>
</comment>
<dbReference type="EMBL" id="JACBKZ010000012">
    <property type="protein sequence ID" value="KAF5937696.1"/>
    <property type="molecule type" value="Genomic_DNA"/>
</dbReference>
<name>A0A7J7GED1_CAMSI</name>
<accession>A0A7J7GED1</accession>
<protein>
    <submittedName>
        <fullName evidence="1">Uncharacterized protein</fullName>
    </submittedName>
</protein>
<reference evidence="2" key="1">
    <citation type="journal article" date="2020" name="Nat. Commun.">
        <title>Genome assembly of wild tea tree DASZ reveals pedigree and selection history of tea varieties.</title>
        <authorList>
            <person name="Zhang W."/>
            <person name="Zhang Y."/>
            <person name="Qiu H."/>
            <person name="Guo Y."/>
            <person name="Wan H."/>
            <person name="Zhang X."/>
            <person name="Scossa F."/>
            <person name="Alseekh S."/>
            <person name="Zhang Q."/>
            <person name="Wang P."/>
            <person name="Xu L."/>
            <person name="Schmidt M.H."/>
            <person name="Jia X."/>
            <person name="Li D."/>
            <person name="Zhu A."/>
            <person name="Guo F."/>
            <person name="Chen W."/>
            <person name="Ni D."/>
            <person name="Usadel B."/>
            <person name="Fernie A.R."/>
            <person name="Wen W."/>
        </authorList>
    </citation>
    <scope>NUCLEOTIDE SEQUENCE [LARGE SCALE GENOMIC DNA]</scope>
    <source>
        <strain evidence="2">cv. G240</strain>
    </source>
</reference>
<sequence>MTQRAHSLSPSIGPYKVASTQLALTLRDPPKFLQIILQPQLTRFIPIKSPQIMTYQIRRSIIRQPHQRRNMSHRRICLHPNWKGELPRTPRTEICDGVDSELRILS</sequence>
<evidence type="ECO:0000313" key="2">
    <source>
        <dbReference type="Proteomes" id="UP000593564"/>
    </source>
</evidence>
<proteinExistence type="predicted"/>
<dbReference type="Proteomes" id="UP000593564">
    <property type="component" value="Unassembled WGS sequence"/>
</dbReference>
<reference evidence="1 2" key="2">
    <citation type="submission" date="2020-07" db="EMBL/GenBank/DDBJ databases">
        <title>Genome assembly of wild tea tree DASZ reveals pedigree and selection history of tea varieties.</title>
        <authorList>
            <person name="Zhang W."/>
        </authorList>
    </citation>
    <scope>NUCLEOTIDE SEQUENCE [LARGE SCALE GENOMIC DNA]</scope>
    <source>
        <strain evidence="2">cv. G240</strain>
        <tissue evidence="1">Leaf</tissue>
    </source>
</reference>
<dbReference type="AlphaFoldDB" id="A0A7J7GED1"/>
<gene>
    <name evidence="1" type="ORF">HYC85_025202</name>
</gene>
<evidence type="ECO:0000313" key="1">
    <source>
        <dbReference type="EMBL" id="KAF5937696.1"/>
    </source>
</evidence>